<dbReference type="EMBL" id="QTSX02005942">
    <property type="protein sequence ID" value="KAJ9056404.1"/>
    <property type="molecule type" value="Genomic_DNA"/>
</dbReference>
<organism evidence="1 2">
    <name type="scientific">Entomophthora muscae</name>
    <dbReference type="NCBI Taxonomy" id="34485"/>
    <lineage>
        <taxon>Eukaryota</taxon>
        <taxon>Fungi</taxon>
        <taxon>Fungi incertae sedis</taxon>
        <taxon>Zoopagomycota</taxon>
        <taxon>Entomophthoromycotina</taxon>
        <taxon>Entomophthoromycetes</taxon>
        <taxon>Entomophthorales</taxon>
        <taxon>Entomophthoraceae</taxon>
        <taxon>Entomophthora</taxon>
    </lineage>
</organism>
<reference evidence="1" key="1">
    <citation type="submission" date="2022-04" db="EMBL/GenBank/DDBJ databases">
        <title>Genome of the entomopathogenic fungus Entomophthora muscae.</title>
        <authorList>
            <person name="Elya C."/>
            <person name="Lovett B.R."/>
            <person name="Lee E."/>
            <person name="Macias A.M."/>
            <person name="Hajek A.E."/>
            <person name="De Bivort B.L."/>
            <person name="Kasson M.T."/>
            <person name="De Fine Licht H.H."/>
            <person name="Stajich J.E."/>
        </authorList>
    </citation>
    <scope>NUCLEOTIDE SEQUENCE</scope>
    <source>
        <strain evidence="1">Berkeley</strain>
    </source>
</reference>
<protein>
    <submittedName>
        <fullName evidence="1">Uncharacterized protein</fullName>
    </submittedName>
</protein>
<evidence type="ECO:0000313" key="1">
    <source>
        <dbReference type="EMBL" id="KAJ9056404.1"/>
    </source>
</evidence>
<gene>
    <name evidence="1" type="ORF">DSO57_1033403</name>
</gene>
<name>A0ACC2S268_9FUNG</name>
<comment type="caution">
    <text evidence="1">The sequence shown here is derived from an EMBL/GenBank/DDBJ whole genome shotgun (WGS) entry which is preliminary data.</text>
</comment>
<sequence length="1686" mass="184484">MAEEEDFSKLSIDDKLQHKSWKARVEGYEGLAKDLKKLDPDSKAGEFRKYGAMMLQIAKDTNLPAQEAGMGCILSFIEYAPNSERLRDELVPVLVQKGLGSARVGTRTKSMEILLKLVEVDVGEPVIDLIVNEFGNKQPKIAAACVMALKSIVVEFGVKAVNVKAILKNIPKFFAHSDKKVREESSGLALALYPWLSTSIDTFLKDLKPVQLKDLNAEFAKLPAEKPKALRLLRSQQALVQDESDEAEGEEASEENSLNEEPVDVDPYELADPVDITSMIPSDFYTQLNAKKWQERKETLEALEKVVNKIRLADSGPYGDLITALTAHINDTNVVVSILSINCIKHIAAGLRNKFAAFKPAVVPALLMKLKEKKQTFIDALQGCLDAVFVSVTLSDVLDDILGKFGEKNPQIKLETVRWLVRILSSIKAPPSKSEVKKMCEGLLKTYADSDTHVRDASAVCLGTLWKVAGEKSVLPFIEDLDSIKMTKVKEKLAEAVVQVRQAPPPKLAPAKPASKGPPKSLSKGPPKKVTSPPPSKPAPKPAAKPAAKPALKAPAKKPATPASGAKKPAPAKKAGKEESISFKFTSDDLDGLIVNHLSQQILDSINSSAWKVRLEGMDQWVQMAETGDESELEPEILIRQLAKKPGWKEANFQVISKMFKVVEVLATRCGNFSAGCASLAIAPLVDKLGDIKLKKPASEALDAISERLSLRFVLSQSCPVIAAQKSPKVLGDSLLWLKQCLNNFGISGIAVRPLVDFTLGPLASSNVTVRTNAVKLLAELRMYVGPEIRVFVQDVNPQLLAMIDAEFAKVGDRSPPTPTKGKPANQDNAAAEEPQDMQDELFPRVDISPQINSALLESLASINWKERKEGLDTIAQILKAANNRIKPSLGDLLPALKARLEDKNLNLVVATLDLLGVLAEAVGKPYEKLGRPLVGPICSCINNPKPQNRTAAIGALSKMADAIGLGPMLSAIAASLTPESPLLRKDLLAWLSVKLPELKPSPADQAHLLTPVMLCLSDKSSDVRKSAQTTFAGLVESIGVAASKDKCAALKPAQQSPVNAILDGMKGAAKPTSARPPSRAAEVPQSKRTKSLQNKPSSPKAAEPVQDVAPILTNDLRQKEIRLSKEKAGNWVFESPSSELSDSLRDACANHFSADLNGLLFSTGTYRDRDYLAAMTQLEKELNEPSQIRRNLSVSDLLLRYITIRLHDQGSTMLIKCLDLLQLIIRSMEELDCPLTEAEAFILLPSLIARLGLNNETLRKRVKELIRQICHIYSSSGVFTFLLEHGLRAKNARTRTEALDELGGLIQRQGMSITASPAKAFPAVATLIADRDAGVRNAAIAAILQAYILVGEKVYKYLGPLSDKDRGYLEERFKRTKTLAAPKPVEKPVEEPDTHIFSFQRSPPFQDAISAAPPTITPPPRSPSLRGPTSAPFSPSSDDYLTEPIQSFDPAVQVQAIMARFRSEKAKVVQSGLQELEKLISGSVDDLVPHASFLLEEMCWVFDTLIQKADFFDPNFSSCIRTSILAFLRIFETLGLTTAFSSEVLRHTVDSFITCLLDQKVKAFNQAQELSRHLNVLLVRLLTNANLNAIYEAIFQLILNSMDQDYLSLQAVNPEAADAHLRWSNLVMKCSWKLARRIALSIRQGDLDIAQLLGVMNNFFIRHPPSHSNARSTMAIQLLKLWSGL</sequence>
<accession>A0ACC2S268</accession>
<keyword evidence="2" id="KW-1185">Reference proteome</keyword>
<proteinExistence type="predicted"/>
<dbReference type="Proteomes" id="UP001165960">
    <property type="component" value="Unassembled WGS sequence"/>
</dbReference>
<evidence type="ECO:0000313" key="2">
    <source>
        <dbReference type="Proteomes" id="UP001165960"/>
    </source>
</evidence>